<name>A0A0A1TFG0_9HYPO</name>
<reference evidence="1 2" key="1">
    <citation type="journal article" date="2015" name="Genome Announc.">
        <title>Draft Genome Sequence and Gene Annotation of the Entomopathogenic Fungus Verticillium hemipterigenum.</title>
        <authorList>
            <person name="Horn F."/>
            <person name="Habel A."/>
            <person name="Scharf D.H."/>
            <person name="Dworschak J."/>
            <person name="Brakhage A.A."/>
            <person name="Guthke R."/>
            <person name="Hertweck C."/>
            <person name="Linde J."/>
        </authorList>
    </citation>
    <scope>NUCLEOTIDE SEQUENCE [LARGE SCALE GENOMIC DNA]</scope>
</reference>
<evidence type="ECO:0000313" key="2">
    <source>
        <dbReference type="Proteomes" id="UP000039046"/>
    </source>
</evidence>
<sequence>MHFKPSHVAVAALSVGHVQANHDISNALAGLASMTSQTSQLVHGISTENAVNSANQLISTYVDMINGALGSLEGALLKKRDVHAIIPGVALGNGVIAGNTNEPILDAGVSTGAVNNVVDTLKSLPLLGGLFANAQSGASPPLFSLTGPSSTATKNMGGVSANGVVNTLPATNMVNTPATNNVVNPPAANMVNTPATNMANTPPAANVVNAPATNMVNTSPAANMVNTPATNMANTPATNMVNPPATNMVNTPATNNMANTPATNMVNTPPAANTVNTPPAANMVNNSATNMATTPTTNTVNAPGTNLVNSPAGNGIHAPGTNLVNTPTGNSINVPGTSLGSNGIVHPAGSLGNGIVTPVGSLGNLVNSPLNGVVGPTSNALSPFLTDLGRTIGEIIVGLAGPFFSFVPGLMTAVPPVTSVLPKTAIQSRASIPVVDGELEQILNVAVTNSQNSGADSDKEDSADAICEHFNQFVSAHSNILDGLVTKVDLLKGNAASGAVANVLRSFSTQVRALDSVLSKADPSCAKAAKTGVDAIHQAALAAAQAIAPHM</sequence>
<dbReference type="HOGENOM" id="CLU_494474_0_0_1"/>
<gene>
    <name evidence="1" type="ORF">VHEMI04847</name>
</gene>
<proteinExistence type="predicted"/>
<organism evidence="1 2">
    <name type="scientific">[Torrubiella] hemipterigena</name>
    <dbReference type="NCBI Taxonomy" id="1531966"/>
    <lineage>
        <taxon>Eukaryota</taxon>
        <taxon>Fungi</taxon>
        <taxon>Dikarya</taxon>
        <taxon>Ascomycota</taxon>
        <taxon>Pezizomycotina</taxon>
        <taxon>Sordariomycetes</taxon>
        <taxon>Hypocreomycetidae</taxon>
        <taxon>Hypocreales</taxon>
        <taxon>Clavicipitaceae</taxon>
        <taxon>Clavicipitaceae incertae sedis</taxon>
        <taxon>'Torrubiella' clade</taxon>
    </lineage>
</organism>
<dbReference type="Proteomes" id="UP000039046">
    <property type="component" value="Unassembled WGS sequence"/>
</dbReference>
<dbReference type="AlphaFoldDB" id="A0A0A1TFG0"/>
<evidence type="ECO:0000313" key="1">
    <source>
        <dbReference type="EMBL" id="CEJ88818.1"/>
    </source>
</evidence>
<dbReference type="EMBL" id="CDHN01000002">
    <property type="protein sequence ID" value="CEJ88818.1"/>
    <property type="molecule type" value="Genomic_DNA"/>
</dbReference>
<keyword evidence="2" id="KW-1185">Reference proteome</keyword>
<accession>A0A0A1TFG0</accession>
<protein>
    <submittedName>
        <fullName evidence="1">Uncharacterized protein</fullName>
    </submittedName>
</protein>
<dbReference type="STRING" id="1531966.A0A0A1TFG0"/>